<name>A0AC34F6N5_9BILA</name>
<proteinExistence type="predicted"/>
<evidence type="ECO:0000313" key="1">
    <source>
        <dbReference type="Proteomes" id="UP000887579"/>
    </source>
</evidence>
<dbReference type="WBParaSite" id="ES5_v2.g12874.t1">
    <property type="protein sequence ID" value="ES5_v2.g12874.t1"/>
    <property type="gene ID" value="ES5_v2.g12874"/>
</dbReference>
<organism evidence="1 2">
    <name type="scientific">Panagrolaimus sp. ES5</name>
    <dbReference type="NCBI Taxonomy" id="591445"/>
    <lineage>
        <taxon>Eukaryota</taxon>
        <taxon>Metazoa</taxon>
        <taxon>Ecdysozoa</taxon>
        <taxon>Nematoda</taxon>
        <taxon>Chromadorea</taxon>
        <taxon>Rhabditida</taxon>
        <taxon>Tylenchina</taxon>
        <taxon>Panagrolaimomorpha</taxon>
        <taxon>Panagrolaimoidea</taxon>
        <taxon>Panagrolaimidae</taxon>
        <taxon>Panagrolaimus</taxon>
    </lineage>
</organism>
<evidence type="ECO:0000313" key="2">
    <source>
        <dbReference type="WBParaSite" id="ES5_v2.g12874.t1"/>
    </source>
</evidence>
<protein>
    <submittedName>
        <fullName evidence="2">Uncharacterized protein</fullName>
    </submittedName>
</protein>
<sequence>MDYHDHLPPKYREALDKLYEETINAADPESEKKIFDEFSQKFTMLPHAWRRRIKLEAVASPEPMPLEIFEQCLKVRIKALKQFYHPFYIQYRLTDRQEKRALKSIPNIGQIYRLPYSKNIWNLCDVYIEKASQQYACEFLQKMLTFPHDQLYRFYRFVQINSAVTGRVLLDEATKKQYDAAVESYNYMISIALDSEKWLEWMKKTFEEKDWILNLECKLSEHFFMKEIWFFYVEYLDAKNSMAVLDVYKRYCRLFIEDTDMQMQYSEAIKKYDANFHVFRWECDQEEFFWDFETRENGCPKLHKLLQTAPNCICEACFDEKNAKYFGDKLDKTEYGKSGGFLSKLLKKNKKKNDAKVENCLLCYGTLKTDDIDLKDGDEADEKPKKRCKEYQKAINFHPVVEIKFSSPFEEEHPSPLPTPIFQYIVRNANEKVLSKFYECSKYFFAVRRHLICGSIFVGVFSPEFVRKLYYTNVEALTNLQVKKICCGTNLVYYDKTSRSSLSPLISKLCFCSLVNVVLVNQDLTIAEFNLIIGGGKLEQIDLDKTAIFNEDGSYLVVEEIIEKLPHVAVFSI</sequence>
<reference evidence="2" key="1">
    <citation type="submission" date="2022-11" db="UniProtKB">
        <authorList>
            <consortium name="WormBaseParasite"/>
        </authorList>
    </citation>
    <scope>IDENTIFICATION</scope>
</reference>
<accession>A0AC34F6N5</accession>
<dbReference type="Proteomes" id="UP000887579">
    <property type="component" value="Unplaced"/>
</dbReference>